<dbReference type="Proteomes" id="UP000324800">
    <property type="component" value="Unassembled WGS sequence"/>
</dbReference>
<dbReference type="PANTHER" id="PTHR11254:SF440">
    <property type="entry name" value="E3 UBIQUITIN-PROTEIN LIGASE NEDD-4"/>
    <property type="match status" value="1"/>
</dbReference>
<dbReference type="GO" id="GO:0061630">
    <property type="term" value="F:ubiquitin protein ligase activity"/>
    <property type="evidence" value="ECO:0007669"/>
    <property type="project" value="UniProtKB-EC"/>
</dbReference>
<dbReference type="PROSITE" id="PS50237">
    <property type="entry name" value="HECT"/>
    <property type="match status" value="1"/>
</dbReference>
<evidence type="ECO:0000256" key="5">
    <source>
        <dbReference type="ARBA" id="ARBA00022786"/>
    </source>
</evidence>
<dbReference type="InterPro" id="IPR035983">
    <property type="entry name" value="Hect_E3_ubiquitin_ligase"/>
</dbReference>
<keyword evidence="4" id="KW-0808">Transferase</keyword>
<accession>A0A5J4UPA8</accession>
<evidence type="ECO:0000313" key="8">
    <source>
        <dbReference type="EMBL" id="KAA6371922.1"/>
    </source>
</evidence>
<comment type="pathway">
    <text evidence="2">Protein modification; protein ubiquitination.</text>
</comment>
<feature type="domain" description="HECT" evidence="7">
    <location>
        <begin position="33"/>
        <end position="132"/>
    </location>
</feature>
<keyword evidence="5 6" id="KW-0833">Ubl conjugation pathway</keyword>
<dbReference type="EC" id="2.3.2.26" evidence="3"/>
<dbReference type="PANTHER" id="PTHR11254">
    <property type="entry name" value="HECT DOMAIN UBIQUITIN-PROTEIN LIGASE"/>
    <property type="match status" value="1"/>
</dbReference>
<feature type="active site" description="Glycyl thioester intermediate" evidence="6">
    <location>
        <position position="97"/>
    </location>
</feature>
<evidence type="ECO:0000259" key="7">
    <source>
        <dbReference type="PROSITE" id="PS50237"/>
    </source>
</evidence>
<proteinExistence type="predicted"/>
<gene>
    <name evidence="8" type="ORF">EZS28_032552</name>
</gene>
<evidence type="ECO:0000256" key="6">
    <source>
        <dbReference type="PROSITE-ProRule" id="PRU00104"/>
    </source>
</evidence>
<dbReference type="InterPro" id="IPR050409">
    <property type="entry name" value="E3_ubiq-protein_ligase"/>
</dbReference>
<comment type="caution">
    <text evidence="8">The sequence shown here is derived from an EMBL/GenBank/DDBJ whole genome shotgun (WGS) entry which is preliminary data.</text>
</comment>
<dbReference type="Pfam" id="PF00632">
    <property type="entry name" value="HECT"/>
    <property type="match status" value="1"/>
</dbReference>
<sequence>MRLNPVARRQIDCMAHPQLNHHQDKNCQRANGFWDIVKNDFTDQQLRQFLQFATGQPAPPHEGFAFMIGSSSNRRTLFKIHILRFDIVNTLSVSHTCFIQIDISRYSSKEQLKAQLLLAIESTNVVSGVLLGDLVEVDPYDNIDVESGQFCDKFGLKGSLI</sequence>
<dbReference type="EMBL" id="SNRW01014047">
    <property type="protein sequence ID" value="KAA6371922.1"/>
    <property type="molecule type" value="Genomic_DNA"/>
</dbReference>
<dbReference type="SUPFAM" id="SSF56204">
    <property type="entry name" value="Hect, E3 ligase catalytic domain"/>
    <property type="match status" value="1"/>
</dbReference>
<comment type="catalytic activity">
    <reaction evidence="1">
        <text>S-ubiquitinyl-[E2 ubiquitin-conjugating enzyme]-L-cysteine + [acceptor protein]-L-lysine = [E2 ubiquitin-conjugating enzyme]-L-cysteine + N(6)-ubiquitinyl-[acceptor protein]-L-lysine.</text>
        <dbReference type="EC" id="2.3.2.26"/>
    </reaction>
</comment>
<reference evidence="8 9" key="1">
    <citation type="submission" date="2019-03" db="EMBL/GenBank/DDBJ databases">
        <title>Single cell metagenomics reveals metabolic interactions within the superorganism composed of flagellate Streblomastix strix and complex community of Bacteroidetes bacteria on its surface.</title>
        <authorList>
            <person name="Treitli S.C."/>
            <person name="Kolisko M."/>
            <person name="Husnik F."/>
            <person name="Keeling P."/>
            <person name="Hampl V."/>
        </authorList>
    </citation>
    <scope>NUCLEOTIDE SEQUENCE [LARGE SCALE GENOMIC DNA]</scope>
    <source>
        <strain evidence="8">ST1C</strain>
    </source>
</reference>
<dbReference type="AlphaFoldDB" id="A0A5J4UPA8"/>
<evidence type="ECO:0000256" key="2">
    <source>
        <dbReference type="ARBA" id="ARBA00004906"/>
    </source>
</evidence>
<dbReference type="InterPro" id="IPR000569">
    <property type="entry name" value="HECT_dom"/>
</dbReference>
<dbReference type="OrthoDB" id="271273at2759"/>
<evidence type="ECO:0000313" key="9">
    <source>
        <dbReference type="Proteomes" id="UP000324800"/>
    </source>
</evidence>
<evidence type="ECO:0000256" key="3">
    <source>
        <dbReference type="ARBA" id="ARBA00012485"/>
    </source>
</evidence>
<evidence type="ECO:0000256" key="1">
    <source>
        <dbReference type="ARBA" id="ARBA00000885"/>
    </source>
</evidence>
<protein>
    <recommendedName>
        <fullName evidence="3">HECT-type E3 ubiquitin transferase</fullName>
        <ecNumber evidence="3">2.3.2.26</ecNumber>
    </recommendedName>
</protein>
<dbReference type="Gene3D" id="3.30.2410.10">
    <property type="entry name" value="Hect, E3 ligase catalytic domain"/>
    <property type="match status" value="1"/>
</dbReference>
<evidence type="ECO:0000256" key="4">
    <source>
        <dbReference type="ARBA" id="ARBA00022679"/>
    </source>
</evidence>
<organism evidence="8 9">
    <name type="scientific">Streblomastix strix</name>
    <dbReference type="NCBI Taxonomy" id="222440"/>
    <lineage>
        <taxon>Eukaryota</taxon>
        <taxon>Metamonada</taxon>
        <taxon>Preaxostyla</taxon>
        <taxon>Oxymonadida</taxon>
        <taxon>Streblomastigidae</taxon>
        <taxon>Streblomastix</taxon>
    </lineage>
</organism>
<name>A0A5J4UPA8_9EUKA</name>